<dbReference type="Proteomes" id="UP000628448">
    <property type="component" value="Unassembled WGS sequence"/>
</dbReference>
<comment type="similarity">
    <text evidence="2">Belongs to the GMC oxidoreductase family.</text>
</comment>
<keyword evidence="4" id="KW-0274">FAD</keyword>
<keyword evidence="3" id="KW-0285">Flavoprotein</keyword>
<evidence type="ECO:0000256" key="1">
    <source>
        <dbReference type="ARBA" id="ARBA00001974"/>
    </source>
</evidence>
<evidence type="ECO:0000256" key="5">
    <source>
        <dbReference type="ARBA" id="ARBA00023002"/>
    </source>
</evidence>
<evidence type="ECO:0000256" key="2">
    <source>
        <dbReference type="ARBA" id="ARBA00010790"/>
    </source>
</evidence>
<dbReference type="EMBL" id="JADWYR010000002">
    <property type="protein sequence ID" value="MBG9377637.1"/>
    <property type="molecule type" value="Genomic_DNA"/>
</dbReference>
<name>A0A931GYT2_9BACT</name>
<dbReference type="InterPro" id="IPR051473">
    <property type="entry name" value="P2Ox-like"/>
</dbReference>
<reference evidence="8" key="1">
    <citation type="submission" date="2020-11" db="EMBL/GenBank/DDBJ databases">
        <title>Bacterial whole genome sequence for Panacibacter sp. DH6.</title>
        <authorList>
            <person name="Le V."/>
            <person name="Ko S."/>
            <person name="Ahn C.-Y."/>
            <person name="Oh H.-M."/>
        </authorList>
    </citation>
    <scope>NUCLEOTIDE SEQUENCE</scope>
    <source>
        <strain evidence="8">DH6</strain>
    </source>
</reference>
<feature type="domain" description="Glucose-methanol-choline oxidoreductase C-terminal" evidence="7">
    <location>
        <begin position="431"/>
        <end position="550"/>
    </location>
</feature>
<proteinExistence type="inferred from homology"/>
<evidence type="ECO:0000256" key="3">
    <source>
        <dbReference type="ARBA" id="ARBA00022630"/>
    </source>
</evidence>
<keyword evidence="5" id="KW-0560">Oxidoreductase</keyword>
<comment type="cofactor">
    <cofactor evidence="1">
        <name>FAD</name>
        <dbReference type="ChEBI" id="CHEBI:57692"/>
    </cofactor>
</comment>
<dbReference type="AlphaFoldDB" id="A0A931GYT2"/>
<dbReference type="RefSeq" id="WP_196991710.1">
    <property type="nucleotide sequence ID" value="NZ_JADWYR010000002.1"/>
</dbReference>
<dbReference type="Pfam" id="PF00732">
    <property type="entry name" value="GMC_oxred_N"/>
    <property type="match status" value="1"/>
</dbReference>
<evidence type="ECO:0000313" key="8">
    <source>
        <dbReference type="EMBL" id="MBG9377637.1"/>
    </source>
</evidence>
<dbReference type="SUPFAM" id="SSF54373">
    <property type="entry name" value="FAD-linked reductases, C-terminal domain"/>
    <property type="match status" value="1"/>
</dbReference>
<dbReference type="InterPro" id="IPR000172">
    <property type="entry name" value="GMC_OxRdtase_N"/>
</dbReference>
<evidence type="ECO:0000259" key="6">
    <source>
        <dbReference type="Pfam" id="PF00732"/>
    </source>
</evidence>
<dbReference type="SUPFAM" id="SSF51905">
    <property type="entry name" value="FAD/NAD(P)-binding domain"/>
    <property type="match status" value="1"/>
</dbReference>
<dbReference type="GO" id="GO:0016614">
    <property type="term" value="F:oxidoreductase activity, acting on CH-OH group of donors"/>
    <property type="evidence" value="ECO:0007669"/>
    <property type="project" value="InterPro"/>
</dbReference>
<sequence>MPGDSLLLNIQAKQQHTYDAIVVGSGITGGWAAKELCGKGLKVLMLERGRNVEHIKDYTTANLAPWEFDHHLRLSKADKERSYVQSRHYSYREDNKHFYINDKENPYEEIKRFDWIRGDVVGGRSLLWARACYRWSDLDFEANLKDGHGIDWPIRYKDIAPWYDYVESFIGVSGSKENIPQLPDGIFQPPFELNCAERSFKQKIERAYTDRKVIIGRTANLTRAVKGRGQCQARDLCHRGCPFGAYFSTNASTMPAAYATGNLTVKPHSLVNRVLYDEGKQKATGVEILNTETNKTEEYYAEIIFLNAATVATTFILLNSTSTRFPAGLGNGSGQIGRNLMDHHKGLSITADIDGFEDSYYYGRRPTPAYIPRFRNVTDQSPDFLRGYHYGLSAYRGRQEHDAAIGSALKEALAEPGQWGISMYAFGECLPYNDNRVTLDTNKKDKWGRPLIAVDCSFRENENAMHKDIAATGVEMLEAAGYRNIQVNGSISFPGNANHEMGTARMGKSSKDAVLNSYNQMHEVPNVFITDGSCMTSGSCVNPSLTYMALTARACDYAIKALKKGNI</sequence>
<dbReference type="InterPro" id="IPR036188">
    <property type="entry name" value="FAD/NAD-bd_sf"/>
</dbReference>
<protein>
    <submittedName>
        <fullName evidence="8">GMC family oxidoreductase</fullName>
    </submittedName>
</protein>
<evidence type="ECO:0000259" key="7">
    <source>
        <dbReference type="Pfam" id="PF05199"/>
    </source>
</evidence>
<evidence type="ECO:0000313" key="9">
    <source>
        <dbReference type="Proteomes" id="UP000628448"/>
    </source>
</evidence>
<dbReference type="PANTHER" id="PTHR42784">
    <property type="entry name" value="PYRANOSE 2-OXIDASE"/>
    <property type="match status" value="1"/>
</dbReference>
<gene>
    <name evidence="8" type="ORF">I5907_15440</name>
</gene>
<dbReference type="Gene3D" id="3.50.50.60">
    <property type="entry name" value="FAD/NAD(P)-binding domain"/>
    <property type="match status" value="2"/>
</dbReference>
<evidence type="ECO:0000256" key="4">
    <source>
        <dbReference type="ARBA" id="ARBA00022827"/>
    </source>
</evidence>
<dbReference type="Pfam" id="PF05199">
    <property type="entry name" value="GMC_oxred_C"/>
    <property type="match status" value="1"/>
</dbReference>
<organism evidence="8 9">
    <name type="scientific">Panacibacter microcysteis</name>
    <dbReference type="NCBI Taxonomy" id="2793269"/>
    <lineage>
        <taxon>Bacteria</taxon>
        <taxon>Pseudomonadati</taxon>
        <taxon>Bacteroidota</taxon>
        <taxon>Chitinophagia</taxon>
        <taxon>Chitinophagales</taxon>
        <taxon>Chitinophagaceae</taxon>
        <taxon>Panacibacter</taxon>
    </lineage>
</organism>
<dbReference type="InterPro" id="IPR007867">
    <property type="entry name" value="GMC_OxRtase_C"/>
</dbReference>
<dbReference type="GO" id="GO:0050660">
    <property type="term" value="F:flavin adenine dinucleotide binding"/>
    <property type="evidence" value="ECO:0007669"/>
    <property type="project" value="InterPro"/>
</dbReference>
<dbReference type="PANTHER" id="PTHR42784:SF1">
    <property type="entry name" value="PYRANOSE 2-OXIDASE"/>
    <property type="match status" value="1"/>
</dbReference>
<keyword evidence="9" id="KW-1185">Reference proteome</keyword>
<comment type="caution">
    <text evidence="8">The sequence shown here is derived from an EMBL/GenBank/DDBJ whole genome shotgun (WGS) entry which is preliminary data.</text>
</comment>
<accession>A0A931GYT2</accession>
<feature type="domain" description="Glucose-methanol-choline oxidoreductase N-terminal" evidence="6">
    <location>
        <begin position="20"/>
        <end position="344"/>
    </location>
</feature>